<dbReference type="InterPro" id="IPR036520">
    <property type="entry name" value="UPF0759_sf"/>
</dbReference>
<dbReference type="Pfam" id="PF01904">
    <property type="entry name" value="DUF72"/>
    <property type="match status" value="1"/>
</dbReference>
<dbReference type="EMBL" id="SOKU01000098">
    <property type="protein sequence ID" value="TES86396.1"/>
    <property type="molecule type" value="Genomic_DNA"/>
</dbReference>
<evidence type="ECO:0000313" key="1">
    <source>
        <dbReference type="EMBL" id="TES86396.1"/>
    </source>
</evidence>
<reference evidence="1 2" key="1">
    <citation type="submission" date="2019-03" db="EMBL/GenBank/DDBJ databases">
        <title>Metabolic potential of uncultured bacteria and archaea associated with petroleum seepage in deep-sea sediments.</title>
        <authorList>
            <person name="Dong X."/>
            <person name="Hubert C."/>
        </authorList>
    </citation>
    <scope>NUCLEOTIDE SEQUENCE [LARGE SCALE GENOMIC DNA]</scope>
    <source>
        <strain evidence="1">E44_bin92</strain>
    </source>
</reference>
<dbReference type="PANTHER" id="PTHR30348">
    <property type="entry name" value="UNCHARACTERIZED PROTEIN YECE"/>
    <property type="match status" value="1"/>
</dbReference>
<dbReference type="Gene3D" id="3.20.20.410">
    <property type="entry name" value="Protein of unknown function UPF0759"/>
    <property type="match status" value="1"/>
</dbReference>
<feature type="non-terminal residue" evidence="1">
    <location>
        <position position="1"/>
    </location>
</feature>
<protein>
    <submittedName>
        <fullName evidence="1">DUF72 domain-containing protein</fullName>
    </submittedName>
</protein>
<proteinExistence type="predicted"/>
<sequence length="311" mass="36582">QEICDIQGWTGQYRQRGKLVLRVGTSGYSFPDWKGTVYPPEIVQRDMLTYYAYQLKFDTVEINYTYYRQPSARTLSAMARKVPEEFDFTIKAYKEMTHEIFDENWHIRDNTDVFKIYAEGIEPLIEEKRLGCVLFQFPTKFFPKRENKDYILACRERLPNIPMVIEFRNNAWVKKEGENWVFSFLEENDLGYCCVDEPDLPRLVPFVPKVTSPVAYFRFHGRNVNWFNVPASERYNYLYSDEELKPFVPVIEAAEEASKTAYVFFNNCHGGSAARNARRMKDLLGLVDEALDRPPETKKEGPEQLGLFQER</sequence>
<dbReference type="AlphaFoldDB" id="A0A523QKV9"/>
<organism evidence="1 2">
    <name type="scientific">Aerophobetes bacterium</name>
    <dbReference type="NCBI Taxonomy" id="2030807"/>
    <lineage>
        <taxon>Bacteria</taxon>
        <taxon>Candidatus Aerophobota</taxon>
    </lineage>
</organism>
<comment type="caution">
    <text evidence="1">The sequence shown here is derived from an EMBL/GenBank/DDBJ whole genome shotgun (WGS) entry which is preliminary data.</text>
</comment>
<dbReference type="Proteomes" id="UP000320781">
    <property type="component" value="Unassembled WGS sequence"/>
</dbReference>
<evidence type="ECO:0000313" key="2">
    <source>
        <dbReference type="Proteomes" id="UP000320781"/>
    </source>
</evidence>
<dbReference type="InterPro" id="IPR002763">
    <property type="entry name" value="DUF72"/>
</dbReference>
<accession>A0A523QKV9</accession>
<name>A0A523QKV9_UNCAE</name>
<dbReference type="SUPFAM" id="SSF117396">
    <property type="entry name" value="TM1631-like"/>
    <property type="match status" value="1"/>
</dbReference>
<gene>
    <name evidence="1" type="ORF">E3J95_02070</name>
</gene>
<dbReference type="PANTHER" id="PTHR30348:SF13">
    <property type="entry name" value="UPF0759 PROTEIN YUNF"/>
    <property type="match status" value="1"/>
</dbReference>